<reference evidence="1 2" key="1">
    <citation type="journal article" date="2010" name="Stand. Genomic Sci.">
        <title>Complete genome sequence of Cellulophaga algicola type strain (IC166).</title>
        <authorList>
            <person name="Abt B."/>
            <person name="Lu M."/>
            <person name="Misra M."/>
            <person name="Han C."/>
            <person name="Nolan M."/>
            <person name="Lucas S."/>
            <person name="Hammon N."/>
            <person name="Deshpande S."/>
            <person name="Cheng J.F."/>
            <person name="Tapia R."/>
            <person name="Goodwin L."/>
            <person name="Pitluck S."/>
            <person name="Liolios K."/>
            <person name="Pagani I."/>
            <person name="Ivanova N."/>
            <person name="Mavromatis K."/>
            <person name="Ovchinikova G."/>
            <person name="Pati A."/>
            <person name="Chen A."/>
            <person name="Palaniappan K."/>
            <person name="Land M."/>
            <person name="Hauser L."/>
            <person name="Chang Y.J."/>
            <person name="Jeffries C.D."/>
            <person name="Detter J.C."/>
            <person name="Brambilla E."/>
            <person name="Rohde M."/>
            <person name="Tindall B.J."/>
            <person name="Goker M."/>
            <person name="Woyke T."/>
            <person name="Bristow J."/>
            <person name="Eisen J.A."/>
            <person name="Markowitz V."/>
            <person name="Hugenholtz P."/>
            <person name="Kyrpides N.C."/>
            <person name="Klenk H.P."/>
            <person name="Lapidus A."/>
        </authorList>
    </citation>
    <scope>NUCLEOTIDE SEQUENCE [LARGE SCALE GENOMIC DNA]</scope>
    <source>
        <strain evidence="2">DSM 14237 / IC166 / ACAM 630</strain>
    </source>
</reference>
<gene>
    <name evidence="1" type="ordered locus">Celal_3881</name>
</gene>
<evidence type="ECO:0000313" key="1">
    <source>
        <dbReference type="EMBL" id="ADV51126.1"/>
    </source>
</evidence>
<organism evidence="1 2">
    <name type="scientific">Cellulophaga algicola (strain DSM 14237 / IC166 / ACAM 630)</name>
    <dbReference type="NCBI Taxonomy" id="688270"/>
    <lineage>
        <taxon>Bacteria</taxon>
        <taxon>Pseudomonadati</taxon>
        <taxon>Bacteroidota</taxon>
        <taxon>Flavobacteriia</taxon>
        <taxon>Flavobacteriales</taxon>
        <taxon>Flavobacteriaceae</taxon>
        <taxon>Cellulophaga</taxon>
    </lineage>
</organism>
<sequence>MGGLVMNKSTGNHVKLATCVIVIIENDALIRPLMEPFYCVLFSE</sequence>
<dbReference type="KEGG" id="cao:Celal_3881"/>
<dbReference type="EMBL" id="CP002453">
    <property type="protein sequence ID" value="ADV51126.1"/>
    <property type="molecule type" value="Genomic_DNA"/>
</dbReference>
<proteinExistence type="predicted"/>
<dbReference type="Proteomes" id="UP000008634">
    <property type="component" value="Chromosome"/>
</dbReference>
<protein>
    <submittedName>
        <fullName evidence="1">Uncharacterized protein</fullName>
    </submittedName>
</protein>
<name>E6XC73_CELAD</name>
<keyword evidence="2" id="KW-1185">Reference proteome</keyword>
<dbReference type="AlphaFoldDB" id="E6XC73"/>
<dbReference type="HOGENOM" id="CLU_3214039_0_0_10"/>
<accession>E6XC73</accession>
<evidence type="ECO:0000313" key="2">
    <source>
        <dbReference type="Proteomes" id="UP000008634"/>
    </source>
</evidence>